<organism evidence="4 6">
    <name type="scientific">Aspergillus hiratsukae</name>
    <dbReference type="NCBI Taxonomy" id="1194566"/>
    <lineage>
        <taxon>Eukaryota</taxon>
        <taxon>Fungi</taxon>
        <taxon>Dikarya</taxon>
        <taxon>Ascomycota</taxon>
        <taxon>Pezizomycotina</taxon>
        <taxon>Eurotiomycetes</taxon>
        <taxon>Eurotiomycetidae</taxon>
        <taxon>Eurotiales</taxon>
        <taxon>Aspergillaceae</taxon>
        <taxon>Aspergillus</taxon>
        <taxon>Aspergillus subgen. Fumigati</taxon>
    </lineage>
</organism>
<keyword evidence="5" id="KW-1185">Reference proteome</keyword>
<dbReference type="InterPro" id="IPR046624">
    <property type="entry name" value="CSS2_C"/>
</dbReference>
<evidence type="ECO:0000313" key="5">
    <source>
        <dbReference type="Proteomes" id="UP000630445"/>
    </source>
</evidence>
<name>A0A8H6PPM0_9EURO</name>
<dbReference type="EMBL" id="JACBAD010002126">
    <property type="protein sequence ID" value="KAF7114217.1"/>
    <property type="molecule type" value="Genomic_DNA"/>
</dbReference>
<proteinExistence type="predicted"/>
<dbReference type="Pfam" id="PF20521">
    <property type="entry name" value="DUF6736"/>
    <property type="match status" value="1"/>
</dbReference>
<evidence type="ECO:0000313" key="6">
    <source>
        <dbReference type="Proteomes" id="UP000662466"/>
    </source>
</evidence>
<protein>
    <recommendedName>
        <fullName evidence="2">Secreted protein CSS2 C-terminal domain-containing protein</fullName>
    </recommendedName>
</protein>
<evidence type="ECO:0000256" key="1">
    <source>
        <dbReference type="SAM" id="Phobius"/>
    </source>
</evidence>
<dbReference type="Proteomes" id="UP000630445">
    <property type="component" value="Unassembled WGS sequence"/>
</dbReference>
<reference evidence="4" key="1">
    <citation type="submission" date="2020-06" db="EMBL/GenBank/DDBJ databases">
        <title>Draft genome sequences of strains closely related to Aspergillus parafelis and Aspergillus hiratsukae.</title>
        <authorList>
            <person name="Dos Santos R.A.C."/>
            <person name="Rivero-Menendez O."/>
            <person name="Steenwyk J.L."/>
            <person name="Mead M.E."/>
            <person name="Goldman G.H."/>
            <person name="Alastruey-Izquierdo A."/>
            <person name="Rokas A."/>
        </authorList>
    </citation>
    <scope>NUCLEOTIDE SEQUENCE</scope>
    <source>
        <strain evidence="3">CNM-CM5793</strain>
        <strain evidence="4">CNM-CM6106</strain>
    </source>
</reference>
<accession>A0A8H6PPM0</accession>
<feature type="transmembrane region" description="Helical" evidence="1">
    <location>
        <begin position="81"/>
        <end position="101"/>
    </location>
</feature>
<comment type="caution">
    <text evidence="4">The sequence shown here is derived from an EMBL/GenBank/DDBJ whole genome shotgun (WGS) entry which is preliminary data.</text>
</comment>
<feature type="domain" description="Secreted protein CSS2 C-terminal" evidence="2">
    <location>
        <begin position="76"/>
        <end position="190"/>
    </location>
</feature>
<keyword evidence="1" id="KW-1133">Transmembrane helix</keyword>
<evidence type="ECO:0000313" key="3">
    <source>
        <dbReference type="EMBL" id="KAF7114217.1"/>
    </source>
</evidence>
<gene>
    <name evidence="3" type="ORF">CNMCM5793_007795</name>
    <name evidence="4" type="ORF">CNMCM6106_003933</name>
</gene>
<dbReference type="EMBL" id="JACBAF010002296">
    <property type="protein sequence ID" value="KAF7157804.1"/>
    <property type="molecule type" value="Genomic_DNA"/>
</dbReference>
<keyword evidence="1" id="KW-0812">Transmembrane</keyword>
<sequence length="206" mass="23040">MIKRDSSSSSPNAEPEPFYNFCDRTICPILLHITVVLDAYQYYVVREDCVDNGVLRANLSLCVMLATVWHRMRAPDKRTSINVCLNVCQAILIALAFLGLLDLVTVFSPGFSGIVKGLFDRHSCRNMTGTFDHVKWSFYATGQHCNTTAQEDVIQGAVAKYIRNAENGTICGTQCLRLDHGGTWNGWLKYYQSVSAFKDTLNVSQV</sequence>
<dbReference type="Proteomes" id="UP000662466">
    <property type="component" value="Unassembled WGS sequence"/>
</dbReference>
<evidence type="ECO:0000313" key="4">
    <source>
        <dbReference type="EMBL" id="KAF7157804.1"/>
    </source>
</evidence>
<keyword evidence="1" id="KW-0472">Membrane</keyword>
<evidence type="ECO:0000259" key="2">
    <source>
        <dbReference type="Pfam" id="PF20521"/>
    </source>
</evidence>
<dbReference type="OrthoDB" id="5059029at2759"/>
<dbReference type="AlphaFoldDB" id="A0A8H6PPM0"/>